<sequence>MESREDKLIALIVLLSACLITVVFLFAVTWLNDVRRSAQTFPEPQACYAPVEESASSPPARR</sequence>
<dbReference type="PROSITE" id="PS51257">
    <property type="entry name" value="PROKAR_LIPOPROTEIN"/>
    <property type="match status" value="1"/>
</dbReference>
<keyword evidence="1" id="KW-0812">Transmembrane</keyword>
<evidence type="ECO:0000256" key="1">
    <source>
        <dbReference type="SAM" id="Phobius"/>
    </source>
</evidence>
<evidence type="ECO:0000313" key="3">
    <source>
        <dbReference type="Proteomes" id="UP000237673"/>
    </source>
</evidence>
<protein>
    <recommendedName>
        <fullName evidence="4">YmiA family membrane protein</fullName>
    </recommendedName>
</protein>
<reference evidence="2 3" key="1">
    <citation type="submission" date="2018-01" db="EMBL/GenBank/DDBJ databases">
        <title>Complete and assembled Genome of Pantoea calida DSM22759T.</title>
        <authorList>
            <person name="Stevens M.J.A."/>
            <person name="Zurfluh K."/>
            <person name="Stephan R."/>
        </authorList>
    </citation>
    <scope>NUCLEOTIDE SEQUENCE [LARGE SCALE GENOMIC DNA]</scope>
    <source>
        <strain evidence="2 3">DSM 22759</strain>
    </source>
</reference>
<name>A0ABM6RZV2_9GAMM</name>
<keyword evidence="3" id="KW-1185">Reference proteome</keyword>
<proteinExistence type="predicted"/>
<dbReference type="GeneID" id="84631145"/>
<gene>
    <name evidence="2" type="ORF">C2E16_08065</name>
</gene>
<dbReference type="RefSeq" id="WP_038626867.1">
    <property type="nucleotide sequence ID" value="NZ_CAXOMJ010000001.1"/>
</dbReference>
<feature type="transmembrane region" description="Helical" evidence="1">
    <location>
        <begin position="9"/>
        <end position="31"/>
    </location>
</feature>
<dbReference type="Proteomes" id="UP000237673">
    <property type="component" value="Chromosome"/>
</dbReference>
<keyword evidence="1" id="KW-1133">Transmembrane helix</keyword>
<keyword evidence="1" id="KW-0472">Membrane</keyword>
<accession>A0ABM6RZV2</accession>
<dbReference type="EMBL" id="CP026378">
    <property type="protein sequence ID" value="AUY24865.1"/>
    <property type="molecule type" value="Genomic_DNA"/>
</dbReference>
<organism evidence="2 3">
    <name type="scientific">Mixta calida</name>
    <dbReference type="NCBI Taxonomy" id="665913"/>
    <lineage>
        <taxon>Bacteria</taxon>
        <taxon>Pseudomonadati</taxon>
        <taxon>Pseudomonadota</taxon>
        <taxon>Gammaproteobacteria</taxon>
        <taxon>Enterobacterales</taxon>
        <taxon>Erwiniaceae</taxon>
        <taxon>Mixta</taxon>
    </lineage>
</organism>
<evidence type="ECO:0000313" key="2">
    <source>
        <dbReference type="EMBL" id="AUY24865.1"/>
    </source>
</evidence>
<evidence type="ECO:0008006" key="4">
    <source>
        <dbReference type="Google" id="ProtNLM"/>
    </source>
</evidence>